<evidence type="ECO:0000313" key="2">
    <source>
        <dbReference type="EMBL" id="DAF53640.1"/>
    </source>
</evidence>
<keyword evidence="1" id="KW-0472">Membrane</keyword>
<reference evidence="2" key="1">
    <citation type="journal article" date="2021" name="Proc. Natl. Acad. Sci. U.S.A.">
        <title>A Catalog of Tens of Thousands of Viruses from Human Metagenomes Reveals Hidden Associations with Chronic Diseases.</title>
        <authorList>
            <person name="Tisza M.J."/>
            <person name="Buck C.B."/>
        </authorList>
    </citation>
    <scope>NUCLEOTIDE SEQUENCE</scope>
    <source>
        <strain evidence="2">CtRIT4</strain>
    </source>
</reference>
<keyword evidence="1" id="KW-0812">Transmembrane</keyword>
<keyword evidence="1" id="KW-1133">Transmembrane helix</keyword>
<accession>A0A8S5SRR5</accession>
<dbReference type="EMBL" id="BK032660">
    <property type="protein sequence ID" value="DAF53640.1"/>
    <property type="molecule type" value="Genomic_DNA"/>
</dbReference>
<name>A0A8S5SRR5_9CAUD</name>
<protein>
    <submittedName>
        <fullName evidence="2">Uncharacterized protein</fullName>
    </submittedName>
</protein>
<sequence length="113" mass="12547">MEKGGVGMETQPPEVQVKILAGRVTSLEGRVTEHGKEIDSLHDMLIRTEERDRFRDEQLSGFGSKLDRIDGKVDLLSIQPAKDSAEKWGKAVWLIIGGVIMAAVNYMLRNIGL</sequence>
<organism evidence="2">
    <name type="scientific">Siphoviridae sp. ctRIT4</name>
    <dbReference type="NCBI Taxonomy" id="2827869"/>
    <lineage>
        <taxon>Viruses</taxon>
        <taxon>Duplodnaviria</taxon>
        <taxon>Heunggongvirae</taxon>
        <taxon>Uroviricota</taxon>
        <taxon>Caudoviricetes</taxon>
    </lineage>
</organism>
<feature type="transmembrane region" description="Helical" evidence="1">
    <location>
        <begin position="91"/>
        <end position="108"/>
    </location>
</feature>
<proteinExistence type="predicted"/>
<evidence type="ECO:0000256" key="1">
    <source>
        <dbReference type="SAM" id="Phobius"/>
    </source>
</evidence>